<gene>
    <name evidence="1" type="ORF">HMPREF1218_0763</name>
</gene>
<reference evidence="1 2" key="1">
    <citation type="submission" date="2013-08" db="EMBL/GenBank/DDBJ databases">
        <authorList>
            <person name="Durkin A.S."/>
            <person name="Haft D.R."/>
            <person name="McCorrison J."/>
            <person name="Torralba M."/>
            <person name="Gillis M."/>
            <person name="Haft D.H."/>
            <person name="Methe B."/>
            <person name="Sutton G."/>
            <person name="Nelson K.E."/>
        </authorList>
    </citation>
    <scope>NUCLEOTIDE SEQUENCE [LARGE SCALE GENOMIC DNA]</scope>
    <source>
        <strain evidence="1 2">F0068</strain>
    </source>
</reference>
<evidence type="ECO:0000313" key="2">
    <source>
        <dbReference type="Proteomes" id="UP000016600"/>
    </source>
</evidence>
<name>U2MER3_9BACT</name>
<proteinExistence type="predicted"/>
<evidence type="ECO:0000313" key="1">
    <source>
        <dbReference type="EMBL" id="ERJ97803.1"/>
    </source>
</evidence>
<comment type="caution">
    <text evidence="1">The sequence shown here is derived from an EMBL/GenBank/DDBJ whole genome shotgun (WGS) entry which is preliminary data.</text>
</comment>
<keyword evidence="2" id="KW-1185">Reference proteome</keyword>
<dbReference type="Proteomes" id="UP000016600">
    <property type="component" value="Unassembled WGS sequence"/>
</dbReference>
<dbReference type="EMBL" id="AWET01000051">
    <property type="protein sequence ID" value="ERJ97803.1"/>
    <property type="molecule type" value="Genomic_DNA"/>
</dbReference>
<protein>
    <submittedName>
        <fullName evidence="1">Uncharacterized protein</fullName>
    </submittedName>
</protein>
<dbReference type="AlphaFoldDB" id="U2MER3"/>
<organism evidence="1 2">
    <name type="scientific">Hoylesella pleuritidis F0068</name>
    <dbReference type="NCBI Taxonomy" id="1081904"/>
    <lineage>
        <taxon>Bacteria</taxon>
        <taxon>Pseudomonadati</taxon>
        <taxon>Bacteroidota</taxon>
        <taxon>Bacteroidia</taxon>
        <taxon>Bacteroidales</taxon>
        <taxon>Prevotellaceae</taxon>
        <taxon>Hoylesella</taxon>
    </lineage>
</organism>
<sequence length="64" mass="7399">MAKGKNIYFMDNNGIHFSGNNELKAQILNVRAEFIHLSAYDSGWTTFYAHETTSNNKRIIIYDN</sequence>
<dbReference type="RefSeq" id="WP_021584828.1">
    <property type="nucleotide sequence ID" value="NZ_AWET01000051.1"/>
</dbReference>
<dbReference type="PATRIC" id="fig|1081904.3.peg.2259"/>
<accession>U2MER3</accession>